<dbReference type="OrthoDB" id="3701384at2"/>
<dbReference type="Proteomes" id="UP000184501">
    <property type="component" value="Unassembled WGS sequence"/>
</dbReference>
<organism evidence="2 3">
    <name type="scientific">Streptoalloteichus hindustanus</name>
    <dbReference type="NCBI Taxonomy" id="2017"/>
    <lineage>
        <taxon>Bacteria</taxon>
        <taxon>Bacillati</taxon>
        <taxon>Actinomycetota</taxon>
        <taxon>Actinomycetes</taxon>
        <taxon>Pseudonocardiales</taxon>
        <taxon>Pseudonocardiaceae</taxon>
        <taxon>Streptoalloteichus</taxon>
    </lineage>
</organism>
<name>A0A1M5QAV7_STRHI</name>
<dbReference type="STRING" id="2017.SAMN05444320_1234"/>
<gene>
    <name evidence="2" type="ORF">SAMN05444320_1234</name>
</gene>
<dbReference type="AlphaFoldDB" id="A0A1M5QAV7"/>
<feature type="region of interest" description="Disordered" evidence="1">
    <location>
        <begin position="226"/>
        <end position="302"/>
    </location>
</feature>
<evidence type="ECO:0000313" key="3">
    <source>
        <dbReference type="Proteomes" id="UP000184501"/>
    </source>
</evidence>
<keyword evidence="3" id="KW-1185">Reference proteome</keyword>
<feature type="compositionally biased region" description="Basic and acidic residues" evidence="1">
    <location>
        <begin position="243"/>
        <end position="256"/>
    </location>
</feature>
<sequence length="302" mass="31345">MDGPEIRFHRFEGFSLREKHDWFRSGPGAGALRAADLALREIGRRMAASDAVLRAAFREIGSEWPAPVAGVLASALSGDPAWARDLADAGAGVGSGDASGASRARLRDLADRFDEVTGGVEPVETAACLLGENGAAGLRGFAAVASGRTDLGEAARRNRARDSAANLALQTYENAVRSDLKAIPSAPAAPPLVVVAVPDDQSHDLGDQGATPDRGDCPVRRSAALREVIQPPEEDDAPSRPGLPDRRVVRHRDQADRGAIPTPTPVSGGGRRGAAPGEPGPGEPAPAVTPTTSGRPRRVARP</sequence>
<evidence type="ECO:0000313" key="2">
    <source>
        <dbReference type="EMBL" id="SHH11225.1"/>
    </source>
</evidence>
<protein>
    <submittedName>
        <fullName evidence="2">Uncharacterized protein</fullName>
    </submittedName>
</protein>
<evidence type="ECO:0000256" key="1">
    <source>
        <dbReference type="SAM" id="MobiDB-lite"/>
    </source>
</evidence>
<dbReference type="EMBL" id="FQVN01000023">
    <property type="protein sequence ID" value="SHH11225.1"/>
    <property type="molecule type" value="Genomic_DNA"/>
</dbReference>
<dbReference type="RefSeq" id="WP_073490130.1">
    <property type="nucleotide sequence ID" value="NZ_FQVN01000023.1"/>
</dbReference>
<accession>A0A1M5QAV7</accession>
<proteinExistence type="predicted"/>
<reference evidence="2 3" key="1">
    <citation type="submission" date="2016-11" db="EMBL/GenBank/DDBJ databases">
        <authorList>
            <person name="Jaros S."/>
            <person name="Januszkiewicz K."/>
            <person name="Wedrychowicz H."/>
        </authorList>
    </citation>
    <scope>NUCLEOTIDE SEQUENCE [LARGE SCALE GENOMIC DNA]</scope>
    <source>
        <strain evidence="2 3">DSM 44523</strain>
    </source>
</reference>